<dbReference type="InterPro" id="IPR003603">
    <property type="entry name" value="U2A'_phosphoprotein32A_C"/>
</dbReference>
<feature type="compositionally biased region" description="Acidic residues" evidence="9">
    <location>
        <begin position="330"/>
        <end position="343"/>
    </location>
</feature>
<name>A0A4W5R951_9TELE</name>
<feature type="compositionally biased region" description="Acidic residues" evidence="9">
    <location>
        <begin position="267"/>
        <end position="306"/>
    </location>
</feature>
<keyword evidence="6 8" id="KW-0539">Nucleus</keyword>
<evidence type="ECO:0000313" key="12">
    <source>
        <dbReference type="Proteomes" id="UP000314982"/>
    </source>
</evidence>
<dbReference type="InterPro" id="IPR001611">
    <property type="entry name" value="Leu-rich_rpt"/>
</dbReference>
<dbReference type="Proteomes" id="UP000314982">
    <property type="component" value="Unassembled WGS sequence"/>
</dbReference>
<dbReference type="FunFam" id="3.80.10.10:FF:000003">
    <property type="entry name" value="Acidic leucine-rich nuclear phosphoprotein 32 family member A"/>
    <property type="match status" value="1"/>
</dbReference>
<dbReference type="Gene3D" id="3.80.10.10">
    <property type="entry name" value="Ribonuclease Inhibitor"/>
    <property type="match status" value="1"/>
</dbReference>
<protein>
    <recommendedName>
        <fullName evidence="8">Acidic leucine-rich nuclear phosphoprotein 32 family member</fullName>
    </recommendedName>
</protein>
<evidence type="ECO:0000256" key="6">
    <source>
        <dbReference type="ARBA" id="ARBA00023242"/>
    </source>
</evidence>
<comment type="function">
    <text evidence="8">Multifunctional protein that is involved in the regulation of many processes.</text>
</comment>
<accession>A0A4W5R951</accession>
<keyword evidence="12" id="KW-1185">Reference proteome</keyword>
<keyword evidence="5" id="KW-0143">Chaperone</keyword>
<keyword evidence="4" id="KW-0677">Repeat</keyword>
<evidence type="ECO:0000259" key="10">
    <source>
        <dbReference type="SMART" id="SM00446"/>
    </source>
</evidence>
<proteinExistence type="inferred from homology"/>
<dbReference type="SUPFAM" id="SSF52058">
    <property type="entry name" value="L domain-like"/>
    <property type="match status" value="1"/>
</dbReference>
<feature type="region of interest" description="Disordered" evidence="9">
    <location>
        <begin position="329"/>
        <end position="392"/>
    </location>
</feature>
<dbReference type="GO" id="GO:0042393">
    <property type="term" value="F:histone binding"/>
    <property type="evidence" value="ECO:0007669"/>
    <property type="project" value="TreeGrafter"/>
</dbReference>
<reference evidence="11" key="2">
    <citation type="submission" date="2025-08" db="UniProtKB">
        <authorList>
            <consortium name="Ensembl"/>
        </authorList>
    </citation>
    <scope>IDENTIFICATION</scope>
</reference>
<dbReference type="PROSITE" id="PS51450">
    <property type="entry name" value="LRR"/>
    <property type="match status" value="1"/>
</dbReference>
<evidence type="ECO:0000256" key="5">
    <source>
        <dbReference type="ARBA" id="ARBA00023186"/>
    </source>
</evidence>
<feature type="compositionally biased region" description="Basic and acidic residues" evidence="9">
    <location>
        <begin position="346"/>
        <end position="368"/>
    </location>
</feature>
<dbReference type="GO" id="GO:0042981">
    <property type="term" value="P:regulation of apoptotic process"/>
    <property type="evidence" value="ECO:0007669"/>
    <property type="project" value="TreeGrafter"/>
</dbReference>
<dbReference type="GeneTree" id="ENSGT00950000182907"/>
<evidence type="ECO:0000256" key="2">
    <source>
        <dbReference type="ARBA" id="ARBA00022553"/>
    </source>
</evidence>
<evidence type="ECO:0000256" key="3">
    <source>
        <dbReference type="ARBA" id="ARBA00022614"/>
    </source>
</evidence>
<evidence type="ECO:0000256" key="8">
    <source>
        <dbReference type="RuleBase" id="RU369103"/>
    </source>
</evidence>
<dbReference type="Pfam" id="PF14580">
    <property type="entry name" value="LRR_9"/>
    <property type="match status" value="1"/>
</dbReference>
<evidence type="ECO:0000256" key="7">
    <source>
        <dbReference type="ARBA" id="ARBA00025777"/>
    </source>
</evidence>
<feature type="region of interest" description="Disordered" evidence="9">
    <location>
        <begin position="267"/>
        <end position="312"/>
    </location>
</feature>
<organism evidence="11 12">
    <name type="scientific">Hucho hucho</name>
    <name type="common">huchen</name>
    <dbReference type="NCBI Taxonomy" id="62062"/>
    <lineage>
        <taxon>Eukaryota</taxon>
        <taxon>Metazoa</taxon>
        <taxon>Chordata</taxon>
        <taxon>Craniata</taxon>
        <taxon>Vertebrata</taxon>
        <taxon>Euteleostomi</taxon>
        <taxon>Actinopterygii</taxon>
        <taxon>Neopterygii</taxon>
        <taxon>Teleostei</taxon>
        <taxon>Protacanthopterygii</taxon>
        <taxon>Salmoniformes</taxon>
        <taxon>Salmonidae</taxon>
        <taxon>Salmoninae</taxon>
        <taxon>Hucho</taxon>
    </lineage>
</organism>
<feature type="domain" description="U2A'/phosphoprotein 32 family A C-terminal" evidence="10">
    <location>
        <begin position="242"/>
        <end position="260"/>
    </location>
</feature>
<comment type="subcellular location">
    <subcellularLocation>
        <location evidence="1 8">Nucleus</location>
    </subcellularLocation>
</comment>
<comment type="similarity">
    <text evidence="7 8">Belongs to the ANP32 family.</text>
</comment>
<reference evidence="11" key="3">
    <citation type="submission" date="2025-09" db="UniProtKB">
        <authorList>
            <consortium name="Ensembl"/>
        </authorList>
    </citation>
    <scope>IDENTIFICATION</scope>
</reference>
<dbReference type="GO" id="GO:0005634">
    <property type="term" value="C:nucleus"/>
    <property type="evidence" value="ECO:0007669"/>
    <property type="project" value="UniProtKB-SubCell"/>
</dbReference>
<evidence type="ECO:0000313" key="11">
    <source>
        <dbReference type="Ensembl" id="ENSHHUP00000080929.1"/>
    </source>
</evidence>
<dbReference type="InterPro" id="IPR045081">
    <property type="entry name" value="AN32"/>
</dbReference>
<dbReference type="AlphaFoldDB" id="A0A4W5R951"/>
<keyword evidence="3 8" id="KW-0433">Leucine-rich repeat</keyword>
<keyword evidence="2" id="KW-0597">Phosphoprotein</keyword>
<dbReference type="SUPFAM" id="SSF46689">
    <property type="entry name" value="Homeodomain-like"/>
    <property type="match status" value="1"/>
</dbReference>
<reference evidence="12" key="1">
    <citation type="submission" date="2018-06" db="EMBL/GenBank/DDBJ databases">
        <title>Genome assembly of Danube salmon.</title>
        <authorList>
            <person name="Macqueen D.J."/>
            <person name="Gundappa M.K."/>
        </authorList>
    </citation>
    <scope>NUCLEOTIDE SEQUENCE [LARGE SCALE GENOMIC DNA]</scope>
</reference>
<sequence length="392" mass="44445">MGKKRDLRDFERGMIVGSRRAGSSISQTAALLGFSRTTVSVVYREWRDKQKTSSQRQSSGRKQLVDKKGRRRLERIVQANRRATIRQITAQYNSGVQNCIAECTTRRSLSRMGYCSRRRANEEWKNTACVDKVQELVLDNCRSNEGKVEGLTEEFVNLEFLSLINVGLFSVSNLPKLGKLKKLELSDNRISGGLDVLAEKLPNLTHLNLSGNKLKDISTLEPLKKLDSLKSLDLFNCEVTNLNDYRESVFKLLPQLTYLDGYDVEDREASDVDGVDDDDEGGAKDEDGEEEDFDEEDDEVSGEEEVTPFLVCDPKDQWGIWFKSSVLSPQEEDLGIDDDDEVEAVQGEKRKQEPDDNDDYEQKTKDNKVTNPFPLHPDTHPHPAYSTSLPQL</sequence>
<evidence type="ECO:0000256" key="9">
    <source>
        <dbReference type="SAM" id="MobiDB-lite"/>
    </source>
</evidence>
<dbReference type="PANTHER" id="PTHR11375:SF2">
    <property type="entry name" value="ACIDIC LEUCINE-RICH NUCLEAR PHOSPHOPROTEIN 32 FAMILY MEMBER B"/>
    <property type="match status" value="1"/>
</dbReference>
<dbReference type="InterPro" id="IPR032675">
    <property type="entry name" value="LRR_dom_sf"/>
</dbReference>
<evidence type="ECO:0000256" key="1">
    <source>
        <dbReference type="ARBA" id="ARBA00004123"/>
    </source>
</evidence>
<dbReference type="PANTHER" id="PTHR11375">
    <property type="entry name" value="ACIDIC LEUCINE-RICH NUCLEAR PHOSPHOPROTEIN 32"/>
    <property type="match status" value="1"/>
</dbReference>
<dbReference type="SMART" id="SM00446">
    <property type="entry name" value="LRRcap"/>
    <property type="match status" value="1"/>
</dbReference>
<dbReference type="InterPro" id="IPR009057">
    <property type="entry name" value="Homeodomain-like_sf"/>
</dbReference>
<evidence type="ECO:0000256" key="4">
    <source>
        <dbReference type="ARBA" id="ARBA00022737"/>
    </source>
</evidence>
<dbReference type="Ensembl" id="ENSHHUT00000083508.1">
    <property type="protein sequence ID" value="ENSHHUP00000080929.1"/>
    <property type="gene ID" value="ENSHHUG00000047076.1"/>
</dbReference>